<accession>A0A2K9LKI0</accession>
<reference evidence="7" key="1">
    <citation type="submission" date="2017-08" db="EMBL/GenBank/DDBJ databases">
        <title>Direct submision.</title>
        <authorList>
            <person name="Kim S.-J."/>
            <person name="Rhee S.-K."/>
        </authorList>
    </citation>
    <scope>NUCLEOTIDE SEQUENCE [LARGE SCALE GENOMIC DNA]</scope>
    <source>
        <strain evidence="7">GI5</strain>
    </source>
</reference>
<feature type="domain" description="Carboxylesterase type B" evidence="5">
    <location>
        <begin position="34"/>
        <end position="534"/>
    </location>
</feature>
<dbReference type="PROSITE" id="PS00122">
    <property type="entry name" value="CARBOXYLESTERASE_B_1"/>
    <property type="match status" value="1"/>
</dbReference>
<evidence type="ECO:0000313" key="7">
    <source>
        <dbReference type="Proteomes" id="UP000235116"/>
    </source>
</evidence>
<evidence type="ECO:0000259" key="5">
    <source>
        <dbReference type="Pfam" id="PF00135"/>
    </source>
</evidence>
<dbReference type="EC" id="3.1.1.-" evidence="4"/>
<dbReference type="RefSeq" id="WP_101894066.1">
    <property type="nucleotide sequence ID" value="NZ_CP022684.1"/>
</dbReference>
<dbReference type="KEGG" id="kak:Kalk_09755"/>
<proteinExistence type="inferred from homology"/>
<dbReference type="Proteomes" id="UP000235116">
    <property type="component" value="Chromosome"/>
</dbReference>
<sequence length="541" mass="59372">MARSYRLGFISKYRFSLLWLMVFLGAMLTGCGADPQVATSYGLVEGNRNGAVTEYLGIPYAAPPVGELRWADPQAPQSWDGVFEAKSKGNACTQYGVGLPALYPREDCLTLNVWVPNTEGPHPVMFWVHGGAQMAGSSNELQYDGASLAAAQNVVVVTVNYRLLVSGFFALPGLGGGEELKGNQAIKDLIAALRWVHDEIALFGGDPGNVTVFGESAGSTNTCALLATPKTQVPDKLLHRAIMQSGACDTLGVMTLQEAQQEGMDLMQELGCLDADEPLQCARDLPIETIRDLKKANLFTTFGWRLDEWLFRIGLVVDGDVFPSDPLELLADSSRHDTPILLGTNKDEGSLFAGFLSHPDDAVVYAEFLEQRYPGQGADIALHYPFDQYPTAGQAHADARGDFIMKCPTLNMARTYSRNNNVWMYSLEQDVRSFVMGLAALGFKSNPPALGTFHSADIGYLFEFPLLSSLARASDKRVRDIFQQAWGNFARTGNPNGEGVPEWAAFDIDRNNYMVISGEPENRDNFRNGRCDYWFEVGYGF</sequence>
<feature type="active site" description="Charge relay system" evidence="3">
    <location>
        <position position="348"/>
    </location>
</feature>
<dbReference type="Gene3D" id="3.40.50.1820">
    <property type="entry name" value="alpha/beta hydrolase"/>
    <property type="match status" value="1"/>
</dbReference>
<dbReference type="PROSITE" id="PS00941">
    <property type="entry name" value="CARBOXYLESTERASE_B_2"/>
    <property type="match status" value="1"/>
</dbReference>
<dbReference type="OrthoDB" id="9775851at2"/>
<dbReference type="PROSITE" id="PS51257">
    <property type="entry name" value="PROKAR_LIPOPROTEIN"/>
    <property type="match status" value="1"/>
</dbReference>
<dbReference type="InterPro" id="IPR000997">
    <property type="entry name" value="Cholinesterase"/>
</dbReference>
<dbReference type="InterPro" id="IPR019819">
    <property type="entry name" value="Carboxylesterase_B_CS"/>
</dbReference>
<dbReference type="PRINTS" id="PR00878">
    <property type="entry name" value="CHOLNESTRASE"/>
</dbReference>
<evidence type="ECO:0000256" key="1">
    <source>
        <dbReference type="ARBA" id="ARBA00005964"/>
    </source>
</evidence>
<dbReference type="InterPro" id="IPR029058">
    <property type="entry name" value="AB_hydrolase_fold"/>
</dbReference>
<dbReference type="InterPro" id="IPR019826">
    <property type="entry name" value="Carboxylesterase_B_AS"/>
</dbReference>
<protein>
    <recommendedName>
        <fullName evidence="4">Carboxylic ester hydrolase</fullName>
        <ecNumber evidence="4">3.1.1.-</ecNumber>
    </recommendedName>
</protein>
<evidence type="ECO:0000256" key="2">
    <source>
        <dbReference type="ARBA" id="ARBA00022801"/>
    </source>
</evidence>
<keyword evidence="2 4" id="KW-0378">Hydrolase</keyword>
<dbReference type="ESTHER" id="9gamm-a0a2k9lki0">
    <property type="family name" value="Carb_B_Bacteria"/>
</dbReference>
<evidence type="ECO:0000256" key="3">
    <source>
        <dbReference type="PIRSR" id="PIRSR600997-1"/>
    </source>
</evidence>
<dbReference type="PANTHER" id="PTHR11559">
    <property type="entry name" value="CARBOXYLESTERASE"/>
    <property type="match status" value="1"/>
</dbReference>
<dbReference type="AlphaFoldDB" id="A0A2K9LKI0"/>
<dbReference type="InterPro" id="IPR002018">
    <property type="entry name" value="CarbesteraseB"/>
</dbReference>
<feature type="active site" description="Charge relay system" evidence="3">
    <location>
        <position position="454"/>
    </location>
</feature>
<feature type="active site" description="Acyl-ester intermediate" evidence="3">
    <location>
        <position position="216"/>
    </location>
</feature>
<comment type="similarity">
    <text evidence="1 4">Belongs to the type-B carboxylesterase/lipase family.</text>
</comment>
<evidence type="ECO:0000313" key="6">
    <source>
        <dbReference type="EMBL" id="AUM12681.1"/>
    </source>
</evidence>
<keyword evidence="7" id="KW-1185">Reference proteome</keyword>
<organism evidence="6 7">
    <name type="scientific">Ketobacter alkanivorans</name>
    <dbReference type="NCBI Taxonomy" id="1917421"/>
    <lineage>
        <taxon>Bacteria</taxon>
        <taxon>Pseudomonadati</taxon>
        <taxon>Pseudomonadota</taxon>
        <taxon>Gammaproteobacteria</taxon>
        <taxon>Pseudomonadales</taxon>
        <taxon>Ketobacteraceae</taxon>
        <taxon>Ketobacter</taxon>
    </lineage>
</organism>
<dbReference type="InterPro" id="IPR050309">
    <property type="entry name" value="Type-B_Carboxylest/Lipase"/>
</dbReference>
<name>A0A2K9LKI0_9GAMM</name>
<dbReference type="GO" id="GO:0004104">
    <property type="term" value="F:cholinesterase activity"/>
    <property type="evidence" value="ECO:0007669"/>
    <property type="project" value="InterPro"/>
</dbReference>
<evidence type="ECO:0000256" key="4">
    <source>
        <dbReference type="RuleBase" id="RU361235"/>
    </source>
</evidence>
<dbReference type="EMBL" id="CP022684">
    <property type="protein sequence ID" value="AUM12681.1"/>
    <property type="molecule type" value="Genomic_DNA"/>
</dbReference>
<dbReference type="Pfam" id="PF00135">
    <property type="entry name" value="COesterase"/>
    <property type="match status" value="1"/>
</dbReference>
<gene>
    <name evidence="6" type="ORF">Kalk_09755</name>
</gene>
<dbReference type="SUPFAM" id="SSF53474">
    <property type="entry name" value="alpha/beta-Hydrolases"/>
    <property type="match status" value="1"/>
</dbReference>